<feature type="compositionally biased region" description="Basic and acidic residues" evidence="4">
    <location>
        <begin position="235"/>
        <end position="248"/>
    </location>
</feature>
<name>A0A317Y2F3_9BASI</name>
<feature type="compositionally biased region" description="Basic and acidic residues" evidence="4">
    <location>
        <begin position="1"/>
        <end position="12"/>
    </location>
</feature>
<dbReference type="EMBL" id="KZ819188">
    <property type="protein sequence ID" value="PWZ03799.1"/>
    <property type="molecule type" value="Genomic_DNA"/>
</dbReference>
<gene>
    <name evidence="6" type="ORF">BCV70DRAFT_197991</name>
</gene>
<proteinExistence type="inferred from homology"/>
<dbReference type="PANTHER" id="PTHR15818">
    <property type="entry name" value="G PATCH AND KOW-CONTAINING"/>
    <property type="match status" value="1"/>
</dbReference>
<dbReference type="InterPro" id="IPR026822">
    <property type="entry name" value="Spp2/MOS2_G-patch"/>
</dbReference>
<evidence type="ECO:0000259" key="5">
    <source>
        <dbReference type="PROSITE" id="PS50174"/>
    </source>
</evidence>
<feature type="region of interest" description="Disordered" evidence="4">
    <location>
        <begin position="227"/>
        <end position="429"/>
    </location>
</feature>
<dbReference type="GO" id="GO:0003676">
    <property type="term" value="F:nucleic acid binding"/>
    <property type="evidence" value="ECO:0007669"/>
    <property type="project" value="InterPro"/>
</dbReference>
<feature type="compositionally biased region" description="Basic and acidic residues" evidence="4">
    <location>
        <begin position="323"/>
        <end position="407"/>
    </location>
</feature>
<evidence type="ECO:0000256" key="4">
    <source>
        <dbReference type="SAM" id="MobiDB-lite"/>
    </source>
</evidence>
<dbReference type="AlphaFoldDB" id="A0A317Y2F3"/>
<keyword evidence="3" id="KW-0539">Nucleus</keyword>
<comment type="similarity">
    <text evidence="2">Belongs to the SPP2 family.</text>
</comment>
<evidence type="ECO:0000256" key="3">
    <source>
        <dbReference type="ARBA" id="ARBA00023242"/>
    </source>
</evidence>
<feature type="compositionally biased region" description="Low complexity" evidence="4">
    <location>
        <begin position="83"/>
        <end position="92"/>
    </location>
</feature>
<dbReference type="Proteomes" id="UP000246740">
    <property type="component" value="Unassembled WGS sequence"/>
</dbReference>
<feature type="compositionally biased region" description="Basic and acidic residues" evidence="4">
    <location>
        <begin position="414"/>
        <end position="429"/>
    </location>
</feature>
<dbReference type="FunCoup" id="A0A317Y2F3">
    <property type="interactions" value="45"/>
</dbReference>
<dbReference type="STRING" id="1882483.A0A317Y2F3"/>
<dbReference type="InterPro" id="IPR045166">
    <property type="entry name" value="Spp2-like"/>
</dbReference>
<comment type="subcellular location">
    <subcellularLocation>
        <location evidence="1">Nucleus</location>
    </subcellularLocation>
</comment>
<dbReference type="GO" id="GO:0000398">
    <property type="term" value="P:mRNA splicing, via spliceosome"/>
    <property type="evidence" value="ECO:0007669"/>
    <property type="project" value="InterPro"/>
</dbReference>
<sequence>MPSDGMHGRRDATVASSSKIQLASSSRNSKVAPARPNIFGDANDEDDEDERHDKYPGSSTHGSRSRNREGGSAARSLRDEQLSSFDPSGKSSSSKDRAPPRVIPVTAGLDWREDRKRRTLGRSAILATSDAVPASNEAEEIKREPSLNQATTASGNSDDKEAVQALLAGEGFGGSGRTRQDLVIPMADETEQLHHDIDTRPEAPTLDDYAATPVEEFGMALLRGMGWKEGMGTGKDGRGIQRAPEPKKRAALLGLGAKERPVETPAKGGPSSSLSSSRRSHHHRSKKDEMKYTPVIRRPSDHSSSSTSTPQPSATGHASSQKSESRDPNRRPDRYTDSRSSREGSDRADRSHRDRDSTSRYNDRHSHRDRDRERSRSPSSRDRERERHRDRDRDRDRDHARDHTDTSRHRHRDRDRDRSDNRRDRRSDR</sequence>
<feature type="compositionally biased region" description="Low complexity" evidence="4">
    <location>
        <begin position="16"/>
        <end position="26"/>
    </location>
</feature>
<dbReference type="PROSITE" id="PS50174">
    <property type="entry name" value="G_PATCH"/>
    <property type="match status" value="1"/>
</dbReference>
<dbReference type="InParanoid" id="A0A317Y2F3"/>
<dbReference type="Pfam" id="PF12656">
    <property type="entry name" value="G-patch_2"/>
    <property type="match status" value="1"/>
</dbReference>
<accession>A0A317Y2F3</accession>
<protein>
    <recommendedName>
        <fullName evidence="5">G-patch domain-containing protein</fullName>
    </recommendedName>
</protein>
<evidence type="ECO:0000256" key="1">
    <source>
        <dbReference type="ARBA" id="ARBA00004123"/>
    </source>
</evidence>
<dbReference type="OrthoDB" id="5577072at2759"/>
<feature type="compositionally biased region" description="Low complexity" evidence="4">
    <location>
        <begin position="302"/>
        <end position="315"/>
    </location>
</feature>
<dbReference type="GO" id="GO:0005681">
    <property type="term" value="C:spliceosomal complex"/>
    <property type="evidence" value="ECO:0007669"/>
    <property type="project" value="TreeGrafter"/>
</dbReference>
<feature type="domain" description="G-patch" evidence="5">
    <location>
        <begin position="214"/>
        <end position="260"/>
    </location>
</feature>
<evidence type="ECO:0000256" key="2">
    <source>
        <dbReference type="ARBA" id="ARBA00008576"/>
    </source>
</evidence>
<feature type="compositionally biased region" description="Polar residues" evidence="4">
    <location>
        <begin position="146"/>
        <end position="156"/>
    </location>
</feature>
<evidence type="ECO:0000313" key="7">
    <source>
        <dbReference type="Proteomes" id="UP000246740"/>
    </source>
</evidence>
<dbReference type="PANTHER" id="PTHR15818:SF2">
    <property type="entry name" value="G-PATCH DOMAIN AND KOW MOTIFS-CONTAINING PROTEIN"/>
    <property type="match status" value="1"/>
</dbReference>
<feature type="region of interest" description="Disordered" evidence="4">
    <location>
        <begin position="1"/>
        <end position="158"/>
    </location>
</feature>
<dbReference type="SMART" id="SM00443">
    <property type="entry name" value="G_patch"/>
    <property type="match status" value="1"/>
</dbReference>
<dbReference type="InterPro" id="IPR000467">
    <property type="entry name" value="G_patch_dom"/>
</dbReference>
<reference evidence="6 7" key="1">
    <citation type="journal article" date="2018" name="Mol. Biol. Evol.">
        <title>Broad Genomic Sampling Reveals a Smut Pathogenic Ancestry of the Fungal Clade Ustilaginomycotina.</title>
        <authorList>
            <person name="Kijpornyongpan T."/>
            <person name="Mondo S.J."/>
            <person name="Barry K."/>
            <person name="Sandor L."/>
            <person name="Lee J."/>
            <person name="Lipzen A."/>
            <person name="Pangilinan J."/>
            <person name="LaButti K."/>
            <person name="Hainaut M."/>
            <person name="Henrissat B."/>
            <person name="Grigoriev I.V."/>
            <person name="Spatafora J.W."/>
            <person name="Aime M.C."/>
        </authorList>
    </citation>
    <scope>NUCLEOTIDE SEQUENCE [LARGE SCALE GENOMIC DNA]</scope>
    <source>
        <strain evidence="6 7">MCA 3645</strain>
    </source>
</reference>
<evidence type="ECO:0000313" key="6">
    <source>
        <dbReference type="EMBL" id="PWZ03799.1"/>
    </source>
</evidence>
<keyword evidence="7" id="KW-1185">Reference proteome</keyword>
<organism evidence="6 7">
    <name type="scientific">Testicularia cyperi</name>
    <dbReference type="NCBI Taxonomy" id="1882483"/>
    <lineage>
        <taxon>Eukaryota</taxon>
        <taxon>Fungi</taxon>
        <taxon>Dikarya</taxon>
        <taxon>Basidiomycota</taxon>
        <taxon>Ustilaginomycotina</taxon>
        <taxon>Ustilaginomycetes</taxon>
        <taxon>Ustilaginales</taxon>
        <taxon>Anthracoideaceae</taxon>
        <taxon>Testicularia</taxon>
    </lineage>
</organism>